<comment type="similarity">
    <text evidence="3 8">Belongs to the TVP23 family.</text>
</comment>
<dbReference type="PANTHER" id="PTHR13019">
    <property type="entry name" value="GOLGI APPARATUS MEMBRANE PROTEIN TVP23"/>
    <property type="match status" value="1"/>
</dbReference>
<sequence>MCPHHGISSCANLDIQGYNLPDGLHNLAFPAFINALPSTPLKMPETDPGALNWRLSAHPFTLLTFLSFRLGSLLMYLFGVLFIRNFILVFIITLLLLSLDFYYLKNIAGRRLVGLRWWNEVNISTGDSHWVFESRETQRVTETSGGAAGEQNATDKRFFWLAMYVVPVCWVGLAVLAIVRLQSLIWLVTIVIALVLTITNTIAFSRCDKFSQASGWAGSAFSGSGIARGLAGNMVGRFFK</sequence>
<evidence type="ECO:0000256" key="5">
    <source>
        <dbReference type="ARBA" id="ARBA00022692"/>
    </source>
</evidence>
<dbReference type="GO" id="GO:0009306">
    <property type="term" value="P:protein secretion"/>
    <property type="evidence" value="ECO:0007669"/>
    <property type="project" value="TreeGrafter"/>
</dbReference>
<dbReference type="OrthoDB" id="2151161at2759"/>
<evidence type="ECO:0000256" key="1">
    <source>
        <dbReference type="ARBA" id="ARBA00003246"/>
    </source>
</evidence>
<feature type="transmembrane region" description="Helical" evidence="8">
    <location>
        <begin position="85"/>
        <end position="104"/>
    </location>
</feature>
<feature type="transmembrane region" description="Helical" evidence="8">
    <location>
        <begin position="184"/>
        <end position="204"/>
    </location>
</feature>
<dbReference type="RefSeq" id="XP_018004859.1">
    <property type="nucleotide sequence ID" value="XM_018142571.1"/>
</dbReference>
<evidence type="ECO:0000256" key="3">
    <source>
        <dbReference type="ARBA" id="ARBA00005467"/>
    </source>
</evidence>
<evidence type="ECO:0000256" key="6">
    <source>
        <dbReference type="ARBA" id="ARBA00022989"/>
    </source>
</evidence>
<dbReference type="VEuPathDB" id="FungiDB:AB675_2588"/>
<keyword evidence="7 8" id="KW-0472">Membrane</keyword>
<dbReference type="EMBL" id="LFJN01000002">
    <property type="protein sequence ID" value="KPI44896.1"/>
    <property type="molecule type" value="Genomic_DNA"/>
</dbReference>
<comment type="subcellular location">
    <subcellularLocation>
        <location evidence="2 8">Golgi apparatus membrane</location>
        <topology evidence="2 8">Multi-pass membrane protein</topology>
    </subcellularLocation>
</comment>
<dbReference type="GO" id="GO:0016192">
    <property type="term" value="P:vesicle-mediated transport"/>
    <property type="evidence" value="ECO:0007669"/>
    <property type="project" value="TreeGrafter"/>
</dbReference>
<keyword evidence="10" id="KW-1185">Reference proteome</keyword>
<comment type="function">
    <text evidence="1 8">Golgi membrane protein involved in vesicular trafficking.</text>
</comment>
<protein>
    <recommendedName>
        <fullName evidence="4 8">Golgi apparatus membrane protein TVP23</fullName>
    </recommendedName>
</protein>
<dbReference type="InterPro" id="IPR008564">
    <property type="entry name" value="TVP23-like"/>
</dbReference>
<evidence type="ECO:0000256" key="2">
    <source>
        <dbReference type="ARBA" id="ARBA00004653"/>
    </source>
</evidence>
<evidence type="ECO:0000256" key="4">
    <source>
        <dbReference type="ARBA" id="ARBA00013603"/>
    </source>
</evidence>
<evidence type="ECO:0000313" key="9">
    <source>
        <dbReference type="EMBL" id="KPI44896.1"/>
    </source>
</evidence>
<keyword evidence="8" id="KW-0333">Golgi apparatus</keyword>
<comment type="caution">
    <text evidence="9">The sequence shown here is derived from an EMBL/GenBank/DDBJ whole genome shotgun (WGS) entry which is preliminary data.</text>
</comment>
<evidence type="ECO:0000256" key="7">
    <source>
        <dbReference type="ARBA" id="ARBA00023136"/>
    </source>
</evidence>
<reference evidence="9 10" key="1">
    <citation type="submission" date="2015-06" db="EMBL/GenBank/DDBJ databases">
        <title>Draft genome of the ant-associated black yeast Phialophora attae CBS 131958.</title>
        <authorList>
            <person name="Moreno L.F."/>
            <person name="Stielow B.J."/>
            <person name="de Hoog S."/>
            <person name="Vicente V.A."/>
            <person name="Weiss V.A."/>
            <person name="de Vries M."/>
            <person name="Cruz L.M."/>
            <person name="Souza E.M."/>
        </authorList>
    </citation>
    <scope>NUCLEOTIDE SEQUENCE [LARGE SCALE GENOMIC DNA]</scope>
    <source>
        <strain evidence="9 10">CBS 131958</strain>
    </source>
</reference>
<evidence type="ECO:0000313" key="10">
    <source>
        <dbReference type="Proteomes" id="UP000038010"/>
    </source>
</evidence>
<keyword evidence="5 8" id="KW-0812">Transmembrane</keyword>
<dbReference type="STRING" id="1664694.A0A0N1P1H7"/>
<dbReference type="Proteomes" id="UP000038010">
    <property type="component" value="Unassembled WGS sequence"/>
</dbReference>
<accession>A0A0N1P1H7</accession>
<gene>
    <name evidence="9" type="ORF">AB675_2588</name>
</gene>
<feature type="transmembrane region" description="Helical" evidence="8">
    <location>
        <begin position="158"/>
        <end position="178"/>
    </location>
</feature>
<dbReference type="PANTHER" id="PTHR13019:SF7">
    <property type="entry name" value="GOLGI APPARATUS MEMBRANE PROTEIN TVP23"/>
    <property type="match status" value="1"/>
</dbReference>
<dbReference type="AlphaFoldDB" id="A0A0N1P1H7"/>
<proteinExistence type="inferred from homology"/>
<name>A0A0N1P1H7_9EURO</name>
<dbReference type="GO" id="GO:0000139">
    <property type="term" value="C:Golgi membrane"/>
    <property type="evidence" value="ECO:0007669"/>
    <property type="project" value="UniProtKB-SubCell"/>
</dbReference>
<keyword evidence="6 8" id="KW-1133">Transmembrane helix</keyword>
<evidence type="ECO:0000256" key="8">
    <source>
        <dbReference type="RuleBase" id="RU361206"/>
    </source>
</evidence>
<dbReference type="GeneID" id="28734451"/>
<organism evidence="9 10">
    <name type="scientific">Cyphellophora attinorum</name>
    <dbReference type="NCBI Taxonomy" id="1664694"/>
    <lineage>
        <taxon>Eukaryota</taxon>
        <taxon>Fungi</taxon>
        <taxon>Dikarya</taxon>
        <taxon>Ascomycota</taxon>
        <taxon>Pezizomycotina</taxon>
        <taxon>Eurotiomycetes</taxon>
        <taxon>Chaetothyriomycetidae</taxon>
        <taxon>Chaetothyriales</taxon>
        <taxon>Cyphellophoraceae</taxon>
        <taxon>Cyphellophora</taxon>
    </lineage>
</organism>
<dbReference type="Pfam" id="PF05832">
    <property type="entry name" value="DUF846"/>
    <property type="match status" value="1"/>
</dbReference>